<dbReference type="Proteomes" id="UP000697995">
    <property type="component" value="Unassembled WGS sequence"/>
</dbReference>
<keyword evidence="3" id="KW-1185">Reference proteome</keyword>
<comment type="caution">
    <text evidence="2">The sequence shown here is derived from an EMBL/GenBank/DDBJ whole genome shotgun (WGS) entry which is preliminary data.</text>
</comment>
<feature type="transmembrane region" description="Helical" evidence="1">
    <location>
        <begin position="6"/>
        <end position="24"/>
    </location>
</feature>
<evidence type="ECO:0000313" key="3">
    <source>
        <dbReference type="Proteomes" id="UP000697995"/>
    </source>
</evidence>
<dbReference type="EMBL" id="NRSG01000244">
    <property type="protein sequence ID" value="MBK1661046.1"/>
    <property type="molecule type" value="Genomic_DNA"/>
</dbReference>
<protein>
    <recommendedName>
        <fullName evidence="4">J domain-containing protein</fullName>
    </recommendedName>
</protein>
<accession>A0ABS1D2I0</accession>
<sequence length="136" mass="15665">MVELLGVLLALIIFGLGMLVWRVLRWLRRGLRLLFGRAAPGHRMAALRGVRLRASRALSRHQADRLAALTTELDRARRDLRQARAGGQDGDRFRRAKQAFAFHFHPDKLACAEPERGIRTSIFQQFWGVLRRIERS</sequence>
<organism evidence="2 3">
    <name type="scientific">Paracraurococcus ruber</name>
    <dbReference type="NCBI Taxonomy" id="77675"/>
    <lineage>
        <taxon>Bacteria</taxon>
        <taxon>Pseudomonadati</taxon>
        <taxon>Pseudomonadota</taxon>
        <taxon>Alphaproteobacteria</taxon>
        <taxon>Acetobacterales</taxon>
        <taxon>Roseomonadaceae</taxon>
        <taxon>Paracraurococcus</taxon>
    </lineage>
</organism>
<evidence type="ECO:0000313" key="2">
    <source>
        <dbReference type="EMBL" id="MBK1661046.1"/>
    </source>
</evidence>
<proteinExistence type="predicted"/>
<dbReference type="RefSeq" id="WP_133220893.1">
    <property type="nucleotide sequence ID" value="NZ_NRSG01000244.1"/>
</dbReference>
<gene>
    <name evidence="2" type="ORF">CKO45_22785</name>
</gene>
<keyword evidence="1" id="KW-0472">Membrane</keyword>
<name>A0ABS1D2I0_9PROT</name>
<evidence type="ECO:0000256" key="1">
    <source>
        <dbReference type="SAM" id="Phobius"/>
    </source>
</evidence>
<reference evidence="2 3" key="1">
    <citation type="journal article" date="2020" name="Microorganisms">
        <title>Osmotic Adaptation and Compatible Solute Biosynthesis of Phototrophic Bacteria as Revealed from Genome Analyses.</title>
        <authorList>
            <person name="Imhoff J.F."/>
            <person name="Rahn T."/>
            <person name="Kunzel S."/>
            <person name="Keller A."/>
            <person name="Neulinger S.C."/>
        </authorList>
    </citation>
    <scope>NUCLEOTIDE SEQUENCE [LARGE SCALE GENOMIC DNA]</scope>
    <source>
        <strain evidence="2 3">DSM 15382</strain>
    </source>
</reference>
<keyword evidence="1" id="KW-1133">Transmembrane helix</keyword>
<keyword evidence="1" id="KW-0812">Transmembrane</keyword>
<evidence type="ECO:0008006" key="4">
    <source>
        <dbReference type="Google" id="ProtNLM"/>
    </source>
</evidence>